<dbReference type="Gene3D" id="3.40.50.300">
    <property type="entry name" value="P-loop containing nucleotide triphosphate hydrolases"/>
    <property type="match status" value="1"/>
</dbReference>
<dbReference type="AlphaFoldDB" id="W9S9A4"/>
<keyword evidence="3" id="KW-0677">Repeat</keyword>
<dbReference type="InterPro" id="IPR027417">
    <property type="entry name" value="P-loop_NTPase"/>
</dbReference>
<evidence type="ECO:0000256" key="2">
    <source>
        <dbReference type="ARBA" id="ARBA00022614"/>
    </source>
</evidence>
<dbReference type="eggNOG" id="ENOG502SI7S">
    <property type="taxonomic scope" value="Eukaryota"/>
</dbReference>
<dbReference type="SMART" id="SM00255">
    <property type="entry name" value="TIR"/>
    <property type="match status" value="1"/>
</dbReference>
<protein>
    <recommendedName>
        <fullName evidence="1">ADP-ribosyl cyclase/cyclic ADP-ribose hydrolase</fullName>
        <ecNumber evidence="1">3.2.2.6</ecNumber>
    </recommendedName>
</protein>
<dbReference type="FunFam" id="3.40.50.10140:FF:000007">
    <property type="entry name" value="Disease resistance protein (TIR-NBS-LRR class)"/>
    <property type="match status" value="1"/>
</dbReference>
<organism evidence="8 9">
    <name type="scientific">Morus notabilis</name>
    <dbReference type="NCBI Taxonomy" id="981085"/>
    <lineage>
        <taxon>Eukaryota</taxon>
        <taxon>Viridiplantae</taxon>
        <taxon>Streptophyta</taxon>
        <taxon>Embryophyta</taxon>
        <taxon>Tracheophyta</taxon>
        <taxon>Spermatophyta</taxon>
        <taxon>Magnoliopsida</taxon>
        <taxon>eudicotyledons</taxon>
        <taxon>Gunneridae</taxon>
        <taxon>Pentapetalae</taxon>
        <taxon>rosids</taxon>
        <taxon>fabids</taxon>
        <taxon>Rosales</taxon>
        <taxon>Moraceae</taxon>
        <taxon>Moreae</taxon>
        <taxon>Morus</taxon>
    </lineage>
</organism>
<keyword evidence="4" id="KW-0378">Hydrolase</keyword>
<dbReference type="InterPro" id="IPR042197">
    <property type="entry name" value="Apaf_helical"/>
</dbReference>
<dbReference type="Pfam" id="PF20160">
    <property type="entry name" value="C-JID"/>
    <property type="match status" value="1"/>
</dbReference>
<reference evidence="9" key="1">
    <citation type="submission" date="2013-01" db="EMBL/GenBank/DDBJ databases">
        <title>Draft Genome Sequence of a Mulberry Tree, Morus notabilis C.K. Schneid.</title>
        <authorList>
            <person name="He N."/>
            <person name="Zhao S."/>
        </authorList>
    </citation>
    <scope>NUCLEOTIDE SEQUENCE</scope>
</reference>
<dbReference type="GO" id="GO:0007165">
    <property type="term" value="P:signal transduction"/>
    <property type="evidence" value="ECO:0007669"/>
    <property type="project" value="InterPro"/>
</dbReference>
<dbReference type="Pfam" id="PF23282">
    <property type="entry name" value="WHD_ROQ1"/>
    <property type="match status" value="1"/>
</dbReference>
<dbReference type="InterPro" id="IPR032675">
    <property type="entry name" value="LRR_dom_sf"/>
</dbReference>
<dbReference type="PRINTS" id="PR00364">
    <property type="entry name" value="DISEASERSIST"/>
</dbReference>
<evidence type="ECO:0000259" key="7">
    <source>
        <dbReference type="PROSITE" id="PS50104"/>
    </source>
</evidence>
<comment type="catalytic activity">
    <reaction evidence="6">
        <text>NAD(+) + H2O = ADP-D-ribose + nicotinamide + H(+)</text>
        <dbReference type="Rhea" id="RHEA:16301"/>
        <dbReference type="ChEBI" id="CHEBI:15377"/>
        <dbReference type="ChEBI" id="CHEBI:15378"/>
        <dbReference type="ChEBI" id="CHEBI:17154"/>
        <dbReference type="ChEBI" id="CHEBI:57540"/>
        <dbReference type="ChEBI" id="CHEBI:57967"/>
        <dbReference type="EC" id="3.2.2.6"/>
    </reaction>
    <physiologicalReaction direction="left-to-right" evidence="6">
        <dbReference type="Rhea" id="RHEA:16302"/>
    </physiologicalReaction>
</comment>
<dbReference type="PANTHER" id="PTHR11017">
    <property type="entry name" value="LEUCINE-RICH REPEAT-CONTAINING PROTEIN"/>
    <property type="match status" value="1"/>
</dbReference>
<dbReference type="SUPFAM" id="SSF52200">
    <property type="entry name" value="Toll/Interleukin receptor TIR domain"/>
    <property type="match status" value="1"/>
</dbReference>
<dbReference type="Gene3D" id="3.40.50.10140">
    <property type="entry name" value="Toll/interleukin-1 receptor homology (TIR) domain"/>
    <property type="match status" value="1"/>
</dbReference>
<dbReference type="PANTHER" id="PTHR11017:SF479">
    <property type="entry name" value="DISEASE RESISTANCE PROTEIN (TIR-NBS-LRR CLASS) FAMILY"/>
    <property type="match status" value="1"/>
</dbReference>
<dbReference type="InterPro" id="IPR045344">
    <property type="entry name" value="C-JID"/>
</dbReference>
<dbReference type="Pfam" id="PF07725">
    <property type="entry name" value="LRR_3"/>
    <property type="match status" value="1"/>
</dbReference>
<feature type="domain" description="TIR" evidence="7">
    <location>
        <begin position="7"/>
        <end position="169"/>
    </location>
</feature>
<dbReference type="Gene3D" id="3.80.10.10">
    <property type="entry name" value="Ribonuclease Inhibitor"/>
    <property type="match status" value="2"/>
</dbReference>
<dbReference type="InterPro" id="IPR002182">
    <property type="entry name" value="NB-ARC"/>
</dbReference>
<keyword evidence="2" id="KW-0433">Leucine-rich repeat</keyword>
<proteinExistence type="predicted"/>
<evidence type="ECO:0000313" key="9">
    <source>
        <dbReference type="Proteomes" id="UP000030645"/>
    </source>
</evidence>
<dbReference type="PROSITE" id="PS50104">
    <property type="entry name" value="TIR"/>
    <property type="match status" value="1"/>
</dbReference>
<dbReference type="InterPro" id="IPR044974">
    <property type="entry name" value="Disease_R_plants"/>
</dbReference>
<dbReference type="Pfam" id="PF01582">
    <property type="entry name" value="TIR"/>
    <property type="match status" value="1"/>
</dbReference>
<evidence type="ECO:0000256" key="4">
    <source>
        <dbReference type="ARBA" id="ARBA00022801"/>
    </source>
</evidence>
<sequence length="1097" mass="125723">MASSSRRKYDVFISFRGEDTRYNFLSHLHKALLQKRIETYVDERLERGDEISRALLKAIEESEVSVIIFSENYASSSWCLDELVHIMFGCKEKNVVVPIFYHVTPSDVRKQSGRFGDAFAELVKRSKDKEKLWRTALTKAANLCGWDAQISRSESKLVEKIIENISEKLRSSRLDYHVKGLVGVEKRVDRVKSLLMMRSLLINSSSDVRIVGIWGMGGLGKTTLVDIIFSQFHSQFEGYCFLKNVREEWQKQGSIYLQNKLFSELLMEEKGLRVINNFARERLHRKRVLIILDDVDDPEYFEYLVGGRDWLCPGSRIIVTTRNRQVLTNIGVDEMYALEHLNEDEALHLFSLKAFKRNSPLASYEEMSRKVISYAQGVPLALKVLGCHLCSKSESIWRSALNRLKVAPHDQKIHDVLKISYDGLRDIEKEIFLDIACFFKRERIDVVQEMLDDFGVFEDVITVLIDNCLITITWHGGLIEMHDMIQEMAWKIVSKDCKELPAERRERLLDADDIIHVLNDHTGPTKVKGILLNMSRLTQDVNLKPEAFKELHYLRFLKIMHNREDEERCKLHFPQGINILPRTLRYLSWVGFPSLSLPSSFMARNLVKLHMPWSQLEQLWNGSPDLVSLKYVTLRHSKKLVSIPDLSQANLKILDLSGCTSLVEIPSLRFQRASDNLETNLKNLRMRSYFGNGSPFDNYDKDLDDYTLDLSDCINLKTLSRMSGGIRHLNLGSTAVEELDCSNWSLENLVSLDLNECKCLKSLPSNICKFDSLEKLNLRDCVSFNKFPTVLPKNIKTLDLNETAIQEVPSSVSFECLSSLDRLSMADCTRLETLPTEIFKLKSLSSLDLSGCSELKSFPEILEPHERLSIIKLDGSGIKELPLSIENLQRLFSLSLKNCENLESVPDSICNINGLRLLDLSKCPKLQTLPAVTWASFFPEITLDISYKIITKILEWLCYGSSSLPVLDPSEPISERITVPEDMAVVMSKFQPYFLQAATEFPSKPEEQDEGTKCPGIGFCHRGSKIPKWFDHQSDRSSIDLSFSRDWYNTSFLGFAILGSYNQVAEGELDIVDNINCDTDEPHPKNNRFCENHIRYN</sequence>
<dbReference type="InterPro" id="IPR058192">
    <property type="entry name" value="WHD_ROQ1-like"/>
</dbReference>
<evidence type="ECO:0000256" key="3">
    <source>
        <dbReference type="ARBA" id="ARBA00022737"/>
    </source>
</evidence>
<dbReference type="InterPro" id="IPR035897">
    <property type="entry name" value="Toll_tir_struct_dom_sf"/>
</dbReference>
<dbReference type="InterPro" id="IPR011713">
    <property type="entry name" value="Leu-rich_rpt_3"/>
</dbReference>
<gene>
    <name evidence="8" type="ORF">L484_005064</name>
</gene>
<accession>W9S9A4</accession>
<keyword evidence="5" id="KW-0520">NAD</keyword>
<dbReference type="EMBL" id="KE345179">
    <property type="protein sequence ID" value="EXB94808.1"/>
    <property type="molecule type" value="Genomic_DNA"/>
</dbReference>
<dbReference type="Gene3D" id="1.10.8.430">
    <property type="entry name" value="Helical domain of apoptotic protease-activating factors"/>
    <property type="match status" value="1"/>
</dbReference>
<dbReference type="Proteomes" id="UP000030645">
    <property type="component" value="Unassembled WGS sequence"/>
</dbReference>
<dbReference type="EC" id="3.2.2.6" evidence="1"/>
<dbReference type="GO" id="GO:0043531">
    <property type="term" value="F:ADP binding"/>
    <property type="evidence" value="ECO:0007669"/>
    <property type="project" value="InterPro"/>
</dbReference>
<dbReference type="Pfam" id="PF00931">
    <property type="entry name" value="NB-ARC"/>
    <property type="match status" value="1"/>
</dbReference>
<name>W9S9A4_9ROSA</name>
<evidence type="ECO:0000256" key="6">
    <source>
        <dbReference type="ARBA" id="ARBA00047304"/>
    </source>
</evidence>
<dbReference type="SUPFAM" id="SSF52540">
    <property type="entry name" value="P-loop containing nucleoside triphosphate hydrolases"/>
    <property type="match status" value="1"/>
</dbReference>
<dbReference type="SUPFAM" id="SSF52047">
    <property type="entry name" value="RNI-like"/>
    <property type="match status" value="1"/>
</dbReference>
<evidence type="ECO:0000256" key="5">
    <source>
        <dbReference type="ARBA" id="ARBA00023027"/>
    </source>
</evidence>
<dbReference type="SUPFAM" id="SSF52058">
    <property type="entry name" value="L domain-like"/>
    <property type="match status" value="1"/>
</dbReference>
<dbReference type="GO" id="GO:0006952">
    <property type="term" value="P:defense response"/>
    <property type="evidence" value="ECO:0007669"/>
    <property type="project" value="InterPro"/>
</dbReference>
<keyword evidence="9" id="KW-1185">Reference proteome</keyword>
<dbReference type="GO" id="GO:0061809">
    <property type="term" value="F:NAD+ nucleosidase activity, cyclic ADP-ribose generating"/>
    <property type="evidence" value="ECO:0007669"/>
    <property type="project" value="UniProtKB-EC"/>
</dbReference>
<evidence type="ECO:0000256" key="1">
    <source>
        <dbReference type="ARBA" id="ARBA00011982"/>
    </source>
</evidence>
<dbReference type="InterPro" id="IPR000157">
    <property type="entry name" value="TIR_dom"/>
</dbReference>
<evidence type="ECO:0000313" key="8">
    <source>
        <dbReference type="EMBL" id="EXB94808.1"/>
    </source>
</evidence>